<dbReference type="Pfam" id="PF06097">
    <property type="entry name" value="DUF945"/>
    <property type="match status" value="1"/>
</dbReference>
<evidence type="ECO:0000313" key="3">
    <source>
        <dbReference type="Proteomes" id="UP000543030"/>
    </source>
</evidence>
<gene>
    <name evidence="2" type="ORF">HNQ50_001836</name>
</gene>
<evidence type="ECO:0000313" key="2">
    <source>
        <dbReference type="EMBL" id="MBB5191113.1"/>
    </source>
</evidence>
<feature type="region of interest" description="Disordered" evidence="1">
    <location>
        <begin position="484"/>
        <end position="504"/>
    </location>
</feature>
<dbReference type="AlphaFoldDB" id="A0A840RFL5"/>
<sequence length="504" mass="55516">MKRKVLVASTLTVVLLGVAYVGGSWKAGRSVQDTLDKQNQWLSNLPYFIVKNREYHRGWFSSTEKTTLQINPQMYRFFLEKEGEPLPTFEVTYTQNIQHGPLPLLFTRGNPHPYKAVVTTEFEFAPETQKFLTRFFGTQKPINIENRISFNDDGVITIKVPAFDYEEAISGVKAKWQGLNATLDYGGDFNRVKLNAEAPGLSGEAKGKGNFSLNGLTFTVDHVRGKTGLMIGESTAKIDSFNLDMPGDAPFKVALQNVSYDGKLSENGELVDGSALFRLDKLTLNDQPYGPAELLAEANHLHGPTLARLGDEFNRLQKQQLSRDQLTTELVKLAKTQGMPLLTHDPHLAIRHLDIKLPDSSIHLSGEVGLHGFKPEDLDQPVVFMRKLVAKADFNVPRKVISTVVTWQARNMFGNADNGVSQADLDYLAGQFVEGQLDRMADQKLIRVDGDTVAATASLENGKFILNGVDVPLPWEQVQHAVSDATGGTPAVKAPASKPAAGSK</sequence>
<organism evidence="2 3">
    <name type="scientific">Silvimonas terrae</name>
    <dbReference type="NCBI Taxonomy" id="300266"/>
    <lineage>
        <taxon>Bacteria</taxon>
        <taxon>Pseudomonadati</taxon>
        <taxon>Pseudomonadota</taxon>
        <taxon>Betaproteobacteria</taxon>
        <taxon>Neisseriales</taxon>
        <taxon>Chitinibacteraceae</taxon>
        <taxon>Silvimonas</taxon>
    </lineage>
</organism>
<proteinExistence type="predicted"/>
<reference evidence="2 3" key="1">
    <citation type="submission" date="2020-08" db="EMBL/GenBank/DDBJ databases">
        <title>Genomic Encyclopedia of Type Strains, Phase IV (KMG-IV): sequencing the most valuable type-strain genomes for metagenomic binning, comparative biology and taxonomic classification.</title>
        <authorList>
            <person name="Goeker M."/>
        </authorList>
    </citation>
    <scope>NUCLEOTIDE SEQUENCE [LARGE SCALE GENOMIC DNA]</scope>
    <source>
        <strain evidence="2 3">DSM 18233</strain>
    </source>
</reference>
<dbReference type="EMBL" id="JACHHN010000003">
    <property type="protein sequence ID" value="MBB5191113.1"/>
    <property type="molecule type" value="Genomic_DNA"/>
</dbReference>
<evidence type="ECO:0000256" key="1">
    <source>
        <dbReference type="SAM" id="MobiDB-lite"/>
    </source>
</evidence>
<comment type="caution">
    <text evidence="2">The sequence shown here is derived from an EMBL/GenBank/DDBJ whole genome shotgun (WGS) entry which is preliminary data.</text>
</comment>
<dbReference type="Proteomes" id="UP000543030">
    <property type="component" value="Unassembled WGS sequence"/>
</dbReference>
<dbReference type="InterPro" id="IPR010352">
    <property type="entry name" value="DUF945"/>
</dbReference>
<keyword evidence="3" id="KW-1185">Reference proteome</keyword>
<name>A0A840RFL5_9NEIS</name>
<accession>A0A840RFL5</accession>
<dbReference type="RefSeq" id="WP_184099731.1">
    <property type="nucleotide sequence ID" value="NZ_JACHHN010000003.1"/>
</dbReference>
<feature type="compositionally biased region" description="Low complexity" evidence="1">
    <location>
        <begin position="490"/>
        <end position="504"/>
    </location>
</feature>
<protein>
    <submittedName>
        <fullName evidence="2">Uncharacterized protein YdgA (DUF945 family)</fullName>
    </submittedName>
</protein>